<dbReference type="OrthoDB" id="37575at2"/>
<dbReference type="InterPro" id="IPR043129">
    <property type="entry name" value="ATPase_NBD"/>
</dbReference>
<dbReference type="Pfam" id="PF00480">
    <property type="entry name" value="ROK"/>
    <property type="match status" value="1"/>
</dbReference>
<protein>
    <submittedName>
        <fullName evidence="3">Putative NBD/HSP70 family sugar kinase</fullName>
    </submittedName>
</protein>
<keyword evidence="4" id="KW-1185">Reference proteome</keyword>
<comment type="caution">
    <text evidence="3">The sequence shown here is derived from an EMBL/GenBank/DDBJ whole genome shotgun (WGS) entry which is preliminary data.</text>
</comment>
<dbReference type="RefSeq" id="WP_142005833.1">
    <property type="nucleotide sequence ID" value="NZ_CAJTBP010000001.1"/>
</dbReference>
<dbReference type="PANTHER" id="PTHR18964">
    <property type="entry name" value="ROK (REPRESSOR, ORF, KINASE) FAMILY"/>
    <property type="match status" value="1"/>
</dbReference>
<dbReference type="SUPFAM" id="SSF46785">
    <property type="entry name" value="Winged helix' DNA-binding domain"/>
    <property type="match status" value="1"/>
</dbReference>
<keyword evidence="3" id="KW-0418">Kinase</keyword>
<dbReference type="AlphaFoldDB" id="A0A542XDJ1"/>
<dbReference type="InterPro" id="IPR036388">
    <property type="entry name" value="WH-like_DNA-bd_sf"/>
</dbReference>
<name>A0A542XDJ1_9MICO</name>
<evidence type="ECO:0000313" key="3">
    <source>
        <dbReference type="EMBL" id="TQL33864.1"/>
    </source>
</evidence>
<feature type="domain" description="HTH marR-type" evidence="2">
    <location>
        <begin position="14"/>
        <end position="61"/>
    </location>
</feature>
<reference evidence="3 4" key="1">
    <citation type="submission" date="2019-06" db="EMBL/GenBank/DDBJ databases">
        <title>Sequencing the genomes of 1000 actinobacteria strains.</title>
        <authorList>
            <person name="Klenk H.-P."/>
        </authorList>
    </citation>
    <scope>NUCLEOTIDE SEQUENCE [LARGE SCALE GENOMIC DNA]</scope>
    <source>
        <strain evidence="3 4">DSM 24617</strain>
    </source>
</reference>
<sequence>MPSHAPGPAARLANQVAVLRALHALDEPTVSELMERTELSRPTVHAVCDQLTEANLVREVEPRVLPATRGRRPRSFALNTRAAHLVGVDLGVASVRVVVTDLRGETRGEAQTEGLTYDTPARERIAAAHACIDEALGAAGITRDAVLTVGVGLPAPVRPDGRLAATGGYLADLPELDVAAEITRDSGWTVLVENDANLAALAELRRGAAQDAQHLVAILAGERLGAGIMVDRRLVRGATGATGELSFATLLERVPGAYGVGTLAREAALGALASASPERSADLLARCDGDPAQLTGKHVFDAAAAGDPLAREVMDEAAEPIARLIVVLQLLLDPGTIVISGAVANAPGLLEAVRRHLPDLPENAVHPATIVASTLGGRVVATGAAVLAIDDFWHRLSTDPHSVVPRLRAPAS</sequence>
<dbReference type="InterPro" id="IPR000600">
    <property type="entry name" value="ROK"/>
</dbReference>
<dbReference type="Gene3D" id="1.10.10.10">
    <property type="entry name" value="Winged helix-like DNA-binding domain superfamily/Winged helix DNA-binding domain"/>
    <property type="match status" value="1"/>
</dbReference>
<dbReference type="InterPro" id="IPR036390">
    <property type="entry name" value="WH_DNA-bd_sf"/>
</dbReference>
<dbReference type="EMBL" id="VFOK01000001">
    <property type="protein sequence ID" value="TQL33864.1"/>
    <property type="molecule type" value="Genomic_DNA"/>
</dbReference>
<organism evidence="3 4">
    <name type="scientific">Barrientosiimonas humi</name>
    <dbReference type="NCBI Taxonomy" id="999931"/>
    <lineage>
        <taxon>Bacteria</taxon>
        <taxon>Bacillati</taxon>
        <taxon>Actinomycetota</taxon>
        <taxon>Actinomycetes</taxon>
        <taxon>Micrococcales</taxon>
        <taxon>Dermacoccaceae</taxon>
        <taxon>Barrientosiimonas</taxon>
    </lineage>
</organism>
<evidence type="ECO:0000313" key="4">
    <source>
        <dbReference type="Proteomes" id="UP000318336"/>
    </source>
</evidence>
<proteinExistence type="inferred from homology"/>
<dbReference type="Pfam" id="PF12802">
    <property type="entry name" value="MarR_2"/>
    <property type="match status" value="1"/>
</dbReference>
<dbReference type="PANTHER" id="PTHR18964:SF149">
    <property type="entry name" value="BIFUNCTIONAL UDP-N-ACETYLGLUCOSAMINE 2-EPIMERASE_N-ACETYLMANNOSAMINE KINASE"/>
    <property type="match status" value="1"/>
</dbReference>
<dbReference type="InterPro" id="IPR000835">
    <property type="entry name" value="HTH_MarR-typ"/>
</dbReference>
<gene>
    <name evidence="3" type="ORF">FB554_2020</name>
</gene>
<keyword evidence="3" id="KW-0808">Transferase</keyword>
<dbReference type="Gene3D" id="3.30.420.40">
    <property type="match status" value="2"/>
</dbReference>
<comment type="similarity">
    <text evidence="1">Belongs to the ROK (NagC/XylR) family.</text>
</comment>
<accession>A0A542XDJ1</accession>
<evidence type="ECO:0000259" key="2">
    <source>
        <dbReference type="Pfam" id="PF12802"/>
    </source>
</evidence>
<dbReference type="SUPFAM" id="SSF53067">
    <property type="entry name" value="Actin-like ATPase domain"/>
    <property type="match status" value="1"/>
</dbReference>
<dbReference type="GO" id="GO:0003700">
    <property type="term" value="F:DNA-binding transcription factor activity"/>
    <property type="evidence" value="ECO:0007669"/>
    <property type="project" value="InterPro"/>
</dbReference>
<dbReference type="GO" id="GO:0016301">
    <property type="term" value="F:kinase activity"/>
    <property type="evidence" value="ECO:0007669"/>
    <property type="project" value="UniProtKB-KW"/>
</dbReference>
<evidence type="ECO:0000256" key="1">
    <source>
        <dbReference type="ARBA" id="ARBA00006479"/>
    </source>
</evidence>
<dbReference type="Proteomes" id="UP000318336">
    <property type="component" value="Unassembled WGS sequence"/>
</dbReference>